<feature type="compositionally biased region" description="Low complexity" evidence="1">
    <location>
        <begin position="75"/>
        <end position="85"/>
    </location>
</feature>
<name>A0A915KVV6_ROMCU</name>
<proteinExistence type="predicted"/>
<keyword evidence="2" id="KW-1185">Reference proteome</keyword>
<feature type="compositionally biased region" description="Polar residues" evidence="1">
    <location>
        <begin position="22"/>
        <end position="31"/>
    </location>
</feature>
<evidence type="ECO:0000313" key="3">
    <source>
        <dbReference type="WBParaSite" id="nRc.2.0.1.t42283-RA"/>
    </source>
</evidence>
<feature type="region of interest" description="Disordered" evidence="1">
    <location>
        <begin position="73"/>
        <end position="122"/>
    </location>
</feature>
<sequence>MPGYTLTYTPADELISKVPLNRPSTSQTAQAGGSGQVKAQPQVPVPVVKAQQPVLDTGAAQVAAVVVVVPPPTQPAVAQPTPVAQMGVKRKATGDDKSQADKYQQMNAKSPDVAEASKAKTKAKMEVIPEVNKARGDTIEEGLEEAIDMACSSSSK</sequence>
<dbReference type="AlphaFoldDB" id="A0A915KVV6"/>
<accession>A0A915KVV6</accession>
<feature type="region of interest" description="Disordered" evidence="1">
    <location>
        <begin position="15"/>
        <end position="40"/>
    </location>
</feature>
<reference evidence="3" key="1">
    <citation type="submission" date="2022-11" db="UniProtKB">
        <authorList>
            <consortium name="WormBaseParasite"/>
        </authorList>
    </citation>
    <scope>IDENTIFICATION</scope>
</reference>
<evidence type="ECO:0000256" key="1">
    <source>
        <dbReference type="SAM" id="MobiDB-lite"/>
    </source>
</evidence>
<organism evidence="2 3">
    <name type="scientific">Romanomermis culicivorax</name>
    <name type="common">Nematode worm</name>
    <dbReference type="NCBI Taxonomy" id="13658"/>
    <lineage>
        <taxon>Eukaryota</taxon>
        <taxon>Metazoa</taxon>
        <taxon>Ecdysozoa</taxon>
        <taxon>Nematoda</taxon>
        <taxon>Enoplea</taxon>
        <taxon>Dorylaimia</taxon>
        <taxon>Mermithida</taxon>
        <taxon>Mermithoidea</taxon>
        <taxon>Mermithidae</taxon>
        <taxon>Romanomermis</taxon>
    </lineage>
</organism>
<protein>
    <submittedName>
        <fullName evidence="3">Uncharacterized protein</fullName>
    </submittedName>
</protein>
<dbReference type="WBParaSite" id="nRc.2.0.1.t42283-RA">
    <property type="protein sequence ID" value="nRc.2.0.1.t42283-RA"/>
    <property type="gene ID" value="nRc.2.0.1.g42283"/>
</dbReference>
<dbReference type="Proteomes" id="UP000887565">
    <property type="component" value="Unplaced"/>
</dbReference>
<evidence type="ECO:0000313" key="2">
    <source>
        <dbReference type="Proteomes" id="UP000887565"/>
    </source>
</evidence>